<proteinExistence type="predicted"/>
<dbReference type="AlphaFoldDB" id="A0A1H7C3E3"/>
<evidence type="ECO:0000256" key="2">
    <source>
        <dbReference type="ARBA" id="ARBA00022741"/>
    </source>
</evidence>
<dbReference type="Pfam" id="PF00005">
    <property type="entry name" value="ABC_tran"/>
    <property type="match status" value="1"/>
</dbReference>
<dbReference type="GO" id="GO:0016887">
    <property type="term" value="F:ATP hydrolysis activity"/>
    <property type="evidence" value="ECO:0007669"/>
    <property type="project" value="InterPro"/>
</dbReference>
<dbReference type="EMBL" id="FNZK01000019">
    <property type="protein sequence ID" value="SEJ84319.1"/>
    <property type="molecule type" value="Genomic_DNA"/>
</dbReference>
<dbReference type="Gene3D" id="3.40.50.300">
    <property type="entry name" value="P-loop containing nucleotide triphosphate hydrolases"/>
    <property type="match status" value="1"/>
</dbReference>
<reference evidence="5 6" key="1">
    <citation type="submission" date="2016-10" db="EMBL/GenBank/DDBJ databases">
        <authorList>
            <person name="de Groot N.N."/>
        </authorList>
    </citation>
    <scope>NUCLEOTIDE SEQUENCE [LARGE SCALE GENOMIC DNA]</scope>
    <source>
        <strain evidence="5 6">DSM 2179</strain>
    </source>
</reference>
<dbReference type="InterPro" id="IPR050166">
    <property type="entry name" value="ABC_transporter_ATP-bind"/>
</dbReference>
<dbReference type="PANTHER" id="PTHR42788:SF13">
    <property type="entry name" value="ALIPHATIC SULFONATES IMPORT ATP-BINDING PROTEIN SSUB"/>
    <property type="match status" value="1"/>
</dbReference>
<keyword evidence="2" id="KW-0547">Nucleotide-binding</keyword>
<dbReference type="InterPro" id="IPR003439">
    <property type="entry name" value="ABC_transporter-like_ATP-bd"/>
</dbReference>
<dbReference type="PANTHER" id="PTHR42788">
    <property type="entry name" value="TAURINE IMPORT ATP-BINDING PROTEIN-RELATED"/>
    <property type="match status" value="1"/>
</dbReference>
<accession>A0A1H7C3E3</accession>
<dbReference type="PROSITE" id="PS00211">
    <property type="entry name" value="ABC_TRANSPORTER_1"/>
    <property type="match status" value="1"/>
</dbReference>
<dbReference type="GO" id="GO:0005524">
    <property type="term" value="F:ATP binding"/>
    <property type="evidence" value="ECO:0007669"/>
    <property type="project" value="UniProtKB-KW"/>
</dbReference>
<dbReference type="STRING" id="84035.SAMN05660742_11948"/>
<organism evidence="5 6">
    <name type="scientific">Propionispira arboris</name>
    <dbReference type="NCBI Taxonomy" id="84035"/>
    <lineage>
        <taxon>Bacteria</taxon>
        <taxon>Bacillati</taxon>
        <taxon>Bacillota</taxon>
        <taxon>Negativicutes</taxon>
        <taxon>Selenomonadales</taxon>
        <taxon>Selenomonadaceae</taxon>
        <taxon>Propionispira</taxon>
    </lineage>
</organism>
<sequence>MNTQIEQGLDVIGVSKIYPSKNGDVFALDEINLHVKPKEFVSLLGTSGCGKSTLLRIICGLEKATQGKIMHCGKELTGPGADRGMVFQAYTLFPWMSVSENIQFGLKQQKINTKNAKEIAAHYIDLVGLRGFEHQHPNSLSGGMRQRVAIARALANNPDILLLDEPFGALDMQTRGVMQELLLDVWQKSPKMILMVTHDIDEAIFLADRVALMSSRPGKIKEILNISLERPRDYHVKTTQKFMEYKAQATELIRTESMKLLKGVQTGA</sequence>
<keyword evidence="3 5" id="KW-0067">ATP-binding</keyword>
<dbReference type="InterPro" id="IPR017871">
    <property type="entry name" value="ABC_transporter-like_CS"/>
</dbReference>
<evidence type="ECO:0000256" key="1">
    <source>
        <dbReference type="ARBA" id="ARBA00022448"/>
    </source>
</evidence>
<keyword evidence="1" id="KW-0813">Transport</keyword>
<dbReference type="InterPro" id="IPR027417">
    <property type="entry name" value="P-loop_NTPase"/>
</dbReference>
<keyword evidence="6" id="KW-1185">Reference proteome</keyword>
<evidence type="ECO:0000313" key="5">
    <source>
        <dbReference type="EMBL" id="SEJ84319.1"/>
    </source>
</evidence>
<evidence type="ECO:0000313" key="6">
    <source>
        <dbReference type="Proteomes" id="UP000199662"/>
    </source>
</evidence>
<feature type="domain" description="ABC transporter" evidence="4">
    <location>
        <begin position="9"/>
        <end position="240"/>
    </location>
</feature>
<dbReference type="SMART" id="SM00382">
    <property type="entry name" value="AAA"/>
    <property type="match status" value="1"/>
</dbReference>
<evidence type="ECO:0000259" key="4">
    <source>
        <dbReference type="PROSITE" id="PS50893"/>
    </source>
</evidence>
<dbReference type="Proteomes" id="UP000199662">
    <property type="component" value="Unassembled WGS sequence"/>
</dbReference>
<dbReference type="PROSITE" id="PS50893">
    <property type="entry name" value="ABC_TRANSPORTER_2"/>
    <property type="match status" value="1"/>
</dbReference>
<dbReference type="RefSeq" id="WP_091834183.1">
    <property type="nucleotide sequence ID" value="NZ_FNZK01000019.1"/>
</dbReference>
<dbReference type="SUPFAM" id="SSF52540">
    <property type="entry name" value="P-loop containing nucleoside triphosphate hydrolases"/>
    <property type="match status" value="1"/>
</dbReference>
<gene>
    <name evidence="5" type="ORF">SAMN05660742_11948</name>
</gene>
<protein>
    <submittedName>
        <fullName evidence="5">NitT/TauT family transport system ATP-binding protein</fullName>
    </submittedName>
</protein>
<dbReference type="CDD" id="cd03293">
    <property type="entry name" value="ABC_NrtD_SsuB_transporters"/>
    <property type="match status" value="1"/>
</dbReference>
<name>A0A1H7C3E3_9FIRM</name>
<dbReference type="InterPro" id="IPR003593">
    <property type="entry name" value="AAA+_ATPase"/>
</dbReference>
<evidence type="ECO:0000256" key="3">
    <source>
        <dbReference type="ARBA" id="ARBA00022840"/>
    </source>
</evidence>